<evidence type="ECO:0000313" key="1">
    <source>
        <dbReference type="EMBL" id="CAI9725567.1"/>
    </source>
</evidence>
<keyword evidence="2" id="KW-1185">Reference proteome</keyword>
<dbReference type="EMBL" id="OX597820">
    <property type="protein sequence ID" value="CAI9725567.1"/>
    <property type="molecule type" value="Genomic_DNA"/>
</dbReference>
<reference evidence="1" key="1">
    <citation type="submission" date="2023-08" db="EMBL/GenBank/DDBJ databases">
        <authorList>
            <person name="Alioto T."/>
            <person name="Alioto T."/>
            <person name="Gomez Garrido J."/>
        </authorList>
    </citation>
    <scope>NUCLEOTIDE SEQUENCE</scope>
</reference>
<dbReference type="Proteomes" id="UP001162480">
    <property type="component" value="Chromosome 7"/>
</dbReference>
<sequence>MNMIPYNFEEKYLLDSYHLQNFISTNIKVDGIEKEPYLRYYDSTQHMKGNVNLQVFLERIHEILLSITETVLNGKHICFDNRDPYNSYMIAAFSYHNANIAYETIPQQHKPIHLKSTLVFKKLMTMTTA</sequence>
<gene>
    <name evidence="1" type="ORF">OCTVUL_1B030884</name>
</gene>
<proteinExistence type="predicted"/>
<dbReference type="AlphaFoldDB" id="A0AA36B2Q9"/>
<protein>
    <submittedName>
        <fullName evidence="1">Uncharacterized protein</fullName>
    </submittedName>
</protein>
<organism evidence="1 2">
    <name type="scientific">Octopus vulgaris</name>
    <name type="common">Common octopus</name>
    <dbReference type="NCBI Taxonomy" id="6645"/>
    <lineage>
        <taxon>Eukaryota</taxon>
        <taxon>Metazoa</taxon>
        <taxon>Spiralia</taxon>
        <taxon>Lophotrochozoa</taxon>
        <taxon>Mollusca</taxon>
        <taxon>Cephalopoda</taxon>
        <taxon>Coleoidea</taxon>
        <taxon>Octopodiformes</taxon>
        <taxon>Octopoda</taxon>
        <taxon>Incirrata</taxon>
        <taxon>Octopodidae</taxon>
        <taxon>Octopus</taxon>
    </lineage>
</organism>
<name>A0AA36B2Q9_OCTVU</name>
<evidence type="ECO:0000313" key="2">
    <source>
        <dbReference type="Proteomes" id="UP001162480"/>
    </source>
</evidence>
<accession>A0AA36B2Q9</accession>